<accession>M0MQX7</accession>
<protein>
    <submittedName>
        <fullName evidence="1">Uncharacterized protein</fullName>
    </submittedName>
</protein>
<sequence>MLKRFGSVVLRNSLLPLREGEEGDNISVSRAGRRRLVSAIQDAVNHVVEVWGSSLTESFFPELS</sequence>
<reference evidence="1 2" key="1">
    <citation type="journal article" date="2014" name="PLoS Genet.">
        <title>Phylogenetically driven sequencing of extremely halophilic archaea reveals strategies for static and dynamic osmo-response.</title>
        <authorList>
            <person name="Becker E.A."/>
            <person name="Seitzer P.M."/>
            <person name="Tritt A."/>
            <person name="Larsen D."/>
            <person name="Krusor M."/>
            <person name="Yao A.I."/>
            <person name="Wu D."/>
            <person name="Madern D."/>
            <person name="Eisen J.A."/>
            <person name="Darling A.E."/>
            <person name="Facciotti M.T."/>
        </authorList>
    </citation>
    <scope>NUCLEOTIDE SEQUENCE [LARGE SCALE GENOMIC DNA]</scope>
    <source>
        <strain evidence="1 2">DSM 8989</strain>
    </source>
</reference>
<comment type="caution">
    <text evidence="1">The sequence shown here is derived from an EMBL/GenBank/DDBJ whole genome shotgun (WGS) entry which is preliminary data.</text>
</comment>
<gene>
    <name evidence="1" type="ORF">C450_20606</name>
</gene>
<dbReference type="AlphaFoldDB" id="M0MQX7"/>
<evidence type="ECO:0000313" key="2">
    <source>
        <dbReference type="Proteomes" id="UP000011625"/>
    </source>
</evidence>
<organism evidence="1 2">
    <name type="scientific">Halococcus salifodinae DSM 8989</name>
    <dbReference type="NCBI Taxonomy" id="1227456"/>
    <lineage>
        <taxon>Archaea</taxon>
        <taxon>Methanobacteriati</taxon>
        <taxon>Methanobacteriota</taxon>
        <taxon>Stenosarchaea group</taxon>
        <taxon>Halobacteria</taxon>
        <taxon>Halobacteriales</taxon>
        <taxon>Halococcaceae</taxon>
        <taxon>Halococcus</taxon>
    </lineage>
</organism>
<keyword evidence="2" id="KW-1185">Reference proteome</keyword>
<dbReference type="EMBL" id="AOME01000108">
    <property type="protein sequence ID" value="EMA47758.1"/>
    <property type="molecule type" value="Genomic_DNA"/>
</dbReference>
<dbReference type="Proteomes" id="UP000011625">
    <property type="component" value="Unassembled WGS sequence"/>
</dbReference>
<evidence type="ECO:0000313" key="1">
    <source>
        <dbReference type="EMBL" id="EMA47758.1"/>
    </source>
</evidence>
<name>M0MQX7_9EURY</name>
<proteinExistence type="predicted"/>